<organism evidence="2 3">
    <name type="scientific">Lentibacillus cibarius</name>
    <dbReference type="NCBI Taxonomy" id="2583219"/>
    <lineage>
        <taxon>Bacteria</taxon>
        <taxon>Bacillati</taxon>
        <taxon>Bacillota</taxon>
        <taxon>Bacilli</taxon>
        <taxon>Bacillales</taxon>
        <taxon>Bacillaceae</taxon>
        <taxon>Lentibacillus</taxon>
    </lineage>
</organism>
<sequence length="94" mass="10865">MKKTYIHILNIIGLIVFLVFNAFAYLGMNFTPSNEPLTAEYVFLASFYIILGGFYYLQLKHSTIKKFIVIIIIESLFLYTWGLFGKGLLETLIE</sequence>
<evidence type="ECO:0000313" key="3">
    <source>
        <dbReference type="Proteomes" id="UP000306980"/>
    </source>
</evidence>
<name>A0A5S3QJV0_9BACI</name>
<accession>A0A5S3QJV0</accession>
<dbReference type="Proteomes" id="UP000306980">
    <property type="component" value="Unassembled WGS sequence"/>
</dbReference>
<keyword evidence="1" id="KW-0472">Membrane</keyword>
<feature type="transmembrane region" description="Helical" evidence="1">
    <location>
        <begin position="64"/>
        <end position="84"/>
    </location>
</feature>
<reference evidence="2 3" key="1">
    <citation type="submission" date="2019-05" db="EMBL/GenBank/DDBJ databases">
        <title>Genomic analysis of Lentibacillus sp. NKC220-2.</title>
        <authorList>
            <person name="Oh Y.J."/>
        </authorList>
    </citation>
    <scope>NUCLEOTIDE SEQUENCE [LARGE SCALE GENOMIC DNA]</scope>
    <source>
        <strain evidence="2 3">NKC220-2</strain>
    </source>
</reference>
<feature type="transmembrane region" description="Helical" evidence="1">
    <location>
        <begin position="7"/>
        <end position="26"/>
    </location>
</feature>
<dbReference type="EMBL" id="VCIA01000001">
    <property type="protein sequence ID" value="TMN22098.1"/>
    <property type="molecule type" value="Genomic_DNA"/>
</dbReference>
<dbReference type="RefSeq" id="WP_138603006.1">
    <property type="nucleotide sequence ID" value="NZ_VCIA01000001.1"/>
</dbReference>
<evidence type="ECO:0000313" key="2">
    <source>
        <dbReference type="EMBL" id="TMN22098.1"/>
    </source>
</evidence>
<comment type="caution">
    <text evidence="2">The sequence shown here is derived from an EMBL/GenBank/DDBJ whole genome shotgun (WGS) entry which is preliminary data.</text>
</comment>
<keyword evidence="1" id="KW-0812">Transmembrane</keyword>
<evidence type="ECO:0000256" key="1">
    <source>
        <dbReference type="SAM" id="Phobius"/>
    </source>
</evidence>
<proteinExistence type="predicted"/>
<keyword evidence="1" id="KW-1133">Transmembrane helix</keyword>
<gene>
    <name evidence="2" type="ORF">FFL34_08150</name>
</gene>
<feature type="transmembrane region" description="Helical" evidence="1">
    <location>
        <begin position="38"/>
        <end position="57"/>
    </location>
</feature>
<dbReference type="OrthoDB" id="2973812at2"/>
<dbReference type="AlphaFoldDB" id="A0A5S3QJV0"/>
<protein>
    <submittedName>
        <fullName evidence="2">Uncharacterized protein</fullName>
    </submittedName>
</protein>